<evidence type="ECO:0000256" key="8">
    <source>
        <dbReference type="ARBA" id="ARBA00023065"/>
    </source>
</evidence>
<feature type="transmembrane region" description="Helical" evidence="10">
    <location>
        <begin position="298"/>
        <end position="318"/>
    </location>
</feature>
<evidence type="ECO:0000256" key="3">
    <source>
        <dbReference type="ARBA" id="ARBA00022475"/>
    </source>
</evidence>
<evidence type="ECO:0000256" key="5">
    <source>
        <dbReference type="ARBA" id="ARBA00022692"/>
    </source>
</evidence>
<keyword evidence="6" id="KW-0630">Potassium</keyword>
<evidence type="ECO:0000256" key="9">
    <source>
        <dbReference type="ARBA" id="ARBA00023136"/>
    </source>
</evidence>
<organism evidence="11 12">
    <name type="scientific">Paenibacillus montaniterrae</name>
    <dbReference type="NCBI Taxonomy" id="429341"/>
    <lineage>
        <taxon>Bacteria</taxon>
        <taxon>Bacillati</taxon>
        <taxon>Bacillota</taxon>
        <taxon>Bacilli</taxon>
        <taxon>Bacillales</taxon>
        <taxon>Paenibacillaceae</taxon>
        <taxon>Paenibacillus</taxon>
    </lineage>
</organism>
<feature type="transmembrane region" description="Helical" evidence="10">
    <location>
        <begin position="59"/>
        <end position="78"/>
    </location>
</feature>
<dbReference type="PANTHER" id="PTHR32024">
    <property type="entry name" value="TRK SYSTEM POTASSIUM UPTAKE PROTEIN TRKG-RELATED"/>
    <property type="match status" value="1"/>
</dbReference>
<name>A0A919YRL6_9BACL</name>
<dbReference type="EMBL" id="BOSE01000008">
    <property type="protein sequence ID" value="GIP18405.1"/>
    <property type="molecule type" value="Genomic_DNA"/>
</dbReference>
<keyword evidence="9 10" id="KW-0472">Membrane</keyword>
<reference evidence="11" key="1">
    <citation type="submission" date="2021-03" db="EMBL/GenBank/DDBJ databases">
        <title>Antimicrobial resistance genes in bacteria isolated from Japanese honey, and their potential for conferring macrolide and lincosamide resistance in the American foulbrood pathogen Paenibacillus larvae.</title>
        <authorList>
            <person name="Okamoto M."/>
            <person name="Kumagai M."/>
            <person name="Kanamori H."/>
            <person name="Takamatsu D."/>
        </authorList>
    </citation>
    <scope>NUCLEOTIDE SEQUENCE</scope>
    <source>
        <strain evidence="11">J40TS1</strain>
    </source>
</reference>
<dbReference type="InterPro" id="IPR003445">
    <property type="entry name" value="Cat_transpt"/>
</dbReference>
<comment type="subcellular location">
    <subcellularLocation>
        <location evidence="1">Cell membrane</location>
        <topology evidence="1">Multi-pass membrane protein</topology>
    </subcellularLocation>
</comment>
<feature type="transmembrane region" description="Helical" evidence="10">
    <location>
        <begin position="205"/>
        <end position="224"/>
    </location>
</feature>
<keyword evidence="5 10" id="KW-0812">Transmembrane</keyword>
<keyword evidence="7 10" id="KW-1133">Transmembrane helix</keyword>
<feature type="transmembrane region" description="Helical" evidence="10">
    <location>
        <begin position="363"/>
        <end position="383"/>
    </location>
</feature>
<evidence type="ECO:0000256" key="1">
    <source>
        <dbReference type="ARBA" id="ARBA00004651"/>
    </source>
</evidence>
<proteinExistence type="predicted"/>
<dbReference type="Pfam" id="PF02386">
    <property type="entry name" value="TrkH"/>
    <property type="match status" value="1"/>
</dbReference>
<feature type="transmembrane region" description="Helical" evidence="10">
    <location>
        <begin position="90"/>
        <end position="114"/>
    </location>
</feature>
<gene>
    <name evidence="11" type="primary">trk</name>
    <name evidence="11" type="ORF">J40TS1_40470</name>
</gene>
<keyword evidence="3" id="KW-1003">Cell membrane</keyword>
<evidence type="ECO:0000313" key="12">
    <source>
        <dbReference type="Proteomes" id="UP000683139"/>
    </source>
</evidence>
<comment type="caution">
    <text evidence="11">The sequence shown here is derived from an EMBL/GenBank/DDBJ whole genome shotgun (WGS) entry which is preliminary data.</text>
</comment>
<keyword evidence="8" id="KW-0406">Ion transport</keyword>
<evidence type="ECO:0000256" key="4">
    <source>
        <dbReference type="ARBA" id="ARBA00022538"/>
    </source>
</evidence>
<dbReference type="Proteomes" id="UP000683139">
    <property type="component" value="Unassembled WGS sequence"/>
</dbReference>
<evidence type="ECO:0000313" key="11">
    <source>
        <dbReference type="EMBL" id="GIP18405.1"/>
    </source>
</evidence>
<dbReference type="PANTHER" id="PTHR32024:SF1">
    <property type="entry name" value="KTR SYSTEM POTASSIUM UPTAKE PROTEIN B"/>
    <property type="match status" value="1"/>
</dbReference>
<feature type="transmembrane region" description="Helical" evidence="10">
    <location>
        <begin position="324"/>
        <end position="342"/>
    </location>
</feature>
<feature type="transmembrane region" description="Helical" evidence="10">
    <location>
        <begin position="29"/>
        <end position="47"/>
    </location>
</feature>
<feature type="transmembrane region" description="Helical" evidence="10">
    <location>
        <begin position="236"/>
        <end position="261"/>
    </location>
</feature>
<feature type="transmembrane region" description="Helical" evidence="10">
    <location>
        <begin position="418"/>
        <end position="443"/>
    </location>
</feature>
<dbReference type="NCBIfam" id="TIGR00933">
    <property type="entry name" value="2a38"/>
    <property type="match status" value="1"/>
</dbReference>
<feature type="transmembrane region" description="Helical" evidence="10">
    <location>
        <begin position="174"/>
        <end position="193"/>
    </location>
</feature>
<dbReference type="GO" id="GO:0005886">
    <property type="term" value="C:plasma membrane"/>
    <property type="evidence" value="ECO:0007669"/>
    <property type="project" value="UniProtKB-SubCell"/>
</dbReference>
<dbReference type="InterPro" id="IPR004772">
    <property type="entry name" value="TrkH"/>
</dbReference>
<dbReference type="AlphaFoldDB" id="A0A919YRL6"/>
<keyword evidence="2" id="KW-0813">Transport</keyword>
<keyword evidence="4" id="KW-0633">Potassium transport</keyword>
<evidence type="ECO:0000256" key="7">
    <source>
        <dbReference type="ARBA" id="ARBA00022989"/>
    </source>
</evidence>
<dbReference type="RefSeq" id="WP_213518775.1">
    <property type="nucleotide sequence ID" value="NZ_BOSE01000008.1"/>
</dbReference>
<dbReference type="GO" id="GO:0015379">
    <property type="term" value="F:potassium:chloride symporter activity"/>
    <property type="evidence" value="ECO:0007669"/>
    <property type="project" value="InterPro"/>
</dbReference>
<evidence type="ECO:0000256" key="6">
    <source>
        <dbReference type="ARBA" id="ARBA00022958"/>
    </source>
</evidence>
<evidence type="ECO:0000256" key="2">
    <source>
        <dbReference type="ARBA" id="ARBA00022448"/>
    </source>
</evidence>
<evidence type="ECO:0000256" key="10">
    <source>
        <dbReference type="SAM" id="Phobius"/>
    </source>
</evidence>
<keyword evidence="12" id="KW-1185">Reference proteome</keyword>
<accession>A0A919YRL6</accession>
<protein>
    <submittedName>
        <fullName evidence="11">Ktr system potassium transporter B</fullName>
    </submittedName>
</protein>
<feature type="transmembrane region" description="Helical" evidence="10">
    <location>
        <begin position="141"/>
        <end position="162"/>
    </location>
</feature>
<sequence length="461" mass="49939">MSERNKAWSSSDYSKNPFKFRNHLSPPQFIIVTFAILIAIGTLLLMMPFSSADGSSMGFINAFFMAVSAVCVNGLSVIDLGGDFSLFGQIVVMMLVQIGGLGFMTISVIIAIVLGKRIGLKERLLIQQTTQASTAQGLVRLCIYIFIIVFAFESIATLILTLHWQPSMGWGTAFFYGMFHSISAFNNAGFALWPEGLVAYVGDPVVNFVIIALFVAGGLGYIVIVELVQKRRWSKFSLHTKIVLSGSLVISIIGFCLILLLESMNPATFTGLTWFERIQAAWFQTLVPRSSGFNTIDITSMLAASQFLLIIYMFIGAASGGTGGGVKINTIVVLILVTITTFKGGGQVHAFGRRIPQGSLMRALAVVMSSLTAVLIVALALTITEDMLENHFLEVLFEATSAFSTTGLSMGLTKELTLPGKIIVCITMFVGRLGPLTLAYALANRKQQSRVGYPEDNILIG</sequence>